<reference evidence="1 2" key="1">
    <citation type="journal article" date="2021" name="Commun. Biol.">
        <title>The genome of Shorea leprosula (Dipterocarpaceae) highlights the ecological relevance of drought in aseasonal tropical rainforests.</title>
        <authorList>
            <person name="Ng K.K.S."/>
            <person name="Kobayashi M.J."/>
            <person name="Fawcett J.A."/>
            <person name="Hatakeyama M."/>
            <person name="Paape T."/>
            <person name="Ng C.H."/>
            <person name="Ang C.C."/>
            <person name="Tnah L.H."/>
            <person name="Lee C.T."/>
            <person name="Nishiyama T."/>
            <person name="Sese J."/>
            <person name="O'Brien M.J."/>
            <person name="Copetti D."/>
            <person name="Mohd Noor M.I."/>
            <person name="Ong R.C."/>
            <person name="Putra M."/>
            <person name="Sireger I.Z."/>
            <person name="Indrioko S."/>
            <person name="Kosugi Y."/>
            <person name="Izuno A."/>
            <person name="Isagi Y."/>
            <person name="Lee S.L."/>
            <person name="Shimizu K.K."/>
        </authorList>
    </citation>
    <scope>NUCLEOTIDE SEQUENCE [LARGE SCALE GENOMIC DNA]</scope>
    <source>
        <strain evidence="1">214</strain>
    </source>
</reference>
<dbReference type="EMBL" id="BPVZ01000030">
    <property type="protein sequence ID" value="GKV09344.1"/>
    <property type="molecule type" value="Genomic_DNA"/>
</dbReference>
<sequence>MIENLRVEFNSKKIQLLPSRQEGDILCMEGNELIATRSGS</sequence>
<proteinExistence type="predicted"/>
<keyword evidence="2" id="KW-1185">Reference proteome</keyword>
<organism evidence="1 2">
    <name type="scientific">Rubroshorea leprosula</name>
    <dbReference type="NCBI Taxonomy" id="152421"/>
    <lineage>
        <taxon>Eukaryota</taxon>
        <taxon>Viridiplantae</taxon>
        <taxon>Streptophyta</taxon>
        <taxon>Embryophyta</taxon>
        <taxon>Tracheophyta</taxon>
        <taxon>Spermatophyta</taxon>
        <taxon>Magnoliopsida</taxon>
        <taxon>eudicotyledons</taxon>
        <taxon>Gunneridae</taxon>
        <taxon>Pentapetalae</taxon>
        <taxon>rosids</taxon>
        <taxon>malvids</taxon>
        <taxon>Malvales</taxon>
        <taxon>Dipterocarpaceae</taxon>
        <taxon>Rubroshorea</taxon>
    </lineage>
</organism>
<name>A0AAV5JD53_9ROSI</name>
<evidence type="ECO:0000313" key="1">
    <source>
        <dbReference type="EMBL" id="GKV09344.1"/>
    </source>
</evidence>
<evidence type="ECO:0000313" key="2">
    <source>
        <dbReference type="Proteomes" id="UP001054252"/>
    </source>
</evidence>
<gene>
    <name evidence="1" type="ORF">SLEP1_g20858</name>
</gene>
<dbReference type="AlphaFoldDB" id="A0AAV5JD53"/>
<comment type="caution">
    <text evidence="1">The sequence shown here is derived from an EMBL/GenBank/DDBJ whole genome shotgun (WGS) entry which is preliminary data.</text>
</comment>
<protein>
    <submittedName>
        <fullName evidence="1">Uncharacterized protein</fullName>
    </submittedName>
</protein>
<dbReference type="Proteomes" id="UP001054252">
    <property type="component" value="Unassembled WGS sequence"/>
</dbReference>
<accession>A0AAV5JD53</accession>